<dbReference type="NCBIfam" id="NF047642">
    <property type="entry name" value="LB_289_fam"/>
    <property type="match status" value="1"/>
</dbReference>
<dbReference type="AlphaFoldDB" id="A0A2S9XXU2"/>
<dbReference type="OrthoDB" id="5517486at2"/>
<dbReference type="RefSeq" id="WP_106392552.1">
    <property type="nucleotide sequence ID" value="NZ_PVNK01000149.1"/>
</dbReference>
<dbReference type="EMBL" id="PVNK01000149">
    <property type="protein sequence ID" value="PRP97688.1"/>
    <property type="molecule type" value="Genomic_DNA"/>
</dbReference>
<keyword evidence="3" id="KW-1185">Reference proteome</keyword>
<evidence type="ECO:0000313" key="3">
    <source>
        <dbReference type="Proteomes" id="UP000237968"/>
    </source>
</evidence>
<feature type="region of interest" description="Disordered" evidence="1">
    <location>
        <begin position="1"/>
        <end position="21"/>
    </location>
</feature>
<comment type="caution">
    <text evidence="2">The sequence shown here is derived from an EMBL/GenBank/DDBJ whole genome shotgun (WGS) entry which is preliminary data.</text>
</comment>
<proteinExistence type="predicted"/>
<protein>
    <submittedName>
        <fullName evidence="2">Uncharacterized protein</fullName>
    </submittedName>
</protein>
<evidence type="ECO:0000256" key="1">
    <source>
        <dbReference type="SAM" id="MobiDB-lite"/>
    </source>
</evidence>
<sequence length="107" mass="12425">MKRTDQERIAREIGRQQKKESIREKRLTGKIDVSVGGYAKQLEDVFMWDDETIYNVQDDSVLEVLMEMKEDLSDKECEAALKRAIKRTKVKDRSTPFDEVMGLLAEA</sequence>
<gene>
    <name evidence="2" type="ORF">ENSA5_31950</name>
</gene>
<organism evidence="2 3">
    <name type="scientific">Enhygromyxa salina</name>
    <dbReference type="NCBI Taxonomy" id="215803"/>
    <lineage>
        <taxon>Bacteria</taxon>
        <taxon>Pseudomonadati</taxon>
        <taxon>Myxococcota</taxon>
        <taxon>Polyangia</taxon>
        <taxon>Nannocystales</taxon>
        <taxon>Nannocystaceae</taxon>
        <taxon>Enhygromyxa</taxon>
    </lineage>
</organism>
<dbReference type="Proteomes" id="UP000237968">
    <property type="component" value="Unassembled WGS sequence"/>
</dbReference>
<name>A0A2S9XXU2_9BACT</name>
<reference evidence="2 3" key="1">
    <citation type="submission" date="2018-03" db="EMBL/GenBank/DDBJ databases">
        <title>Draft Genome Sequences of the Obligatory Marine Myxobacteria Enhygromyxa salina SWB005.</title>
        <authorList>
            <person name="Poehlein A."/>
            <person name="Moghaddam J.A."/>
            <person name="Harms H."/>
            <person name="Alanjari M."/>
            <person name="Koenig G.M."/>
            <person name="Daniel R."/>
            <person name="Schaeberle T.F."/>
        </authorList>
    </citation>
    <scope>NUCLEOTIDE SEQUENCE [LARGE SCALE GENOMIC DNA]</scope>
    <source>
        <strain evidence="2 3">SWB005</strain>
    </source>
</reference>
<accession>A0A2S9XXU2</accession>
<evidence type="ECO:0000313" key="2">
    <source>
        <dbReference type="EMBL" id="PRP97688.1"/>
    </source>
</evidence>